<reference evidence="1 2" key="1">
    <citation type="submission" date="2018-04" db="EMBL/GenBank/DDBJ databases">
        <title>Pelagivirga bohaiensis gen. nov., sp. nov., a bacterium isolated from the Bohai Sea.</title>
        <authorList>
            <person name="Ji X."/>
        </authorList>
    </citation>
    <scope>NUCLEOTIDE SEQUENCE [LARGE SCALE GENOMIC DNA]</scope>
    <source>
        <strain evidence="1 2">BH-SD19</strain>
    </source>
</reference>
<gene>
    <name evidence="1" type="ORF">DC366_18960</name>
</gene>
<feature type="non-terminal residue" evidence="1">
    <location>
        <position position="1"/>
    </location>
</feature>
<name>A0A2T7G246_9RHOB</name>
<dbReference type="Proteomes" id="UP000244446">
    <property type="component" value="Unassembled WGS sequence"/>
</dbReference>
<accession>A0A2T7G246</accession>
<dbReference type="EMBL" id="QCYH01000035">
    <property type="protein sequence ID" value="PVA08485.1"/>
    <property type="molecule type" value="Genomic_DNA"/>
</dbReference>
<organism evidence="1 2">
    <name type="scientific">Pelagivirga sediminicola</name>
    <dbReference type="NCBI Taxonomy" id="2170575"/>
    <lineage>
        <taxon>Bacteria</taxon>
        <taxon>Pseudomonadati</taxon>
        <taxon>Pseudomonadota</taxon>
        <taxon>Alphaproteobacteria</taxon>
        <taxon>Rhodobacterales</taxon>
        <taxon>Paracoccaceae</taxon>
        <taxon>Pelagivirga</taxon>
    </lineage>
</organism>
<sequence>EHGQMLEWYGGQFDPDEAEIGRILDSFERLAKKWAPKPRKPKAAPKPL</sequence>
<dbReference type="AlphaFoldDB" id="A0A2T7G246"/>
<protein>
    <submittedName>
        <fullName evidence="1">Plasmid pRiA4b ORF-3 family protein</fullName>
    </submittedName>
</protein>
<comment type="caution">
    <text evidence="1">The sequence shown here is derived from an EMBL/GenBank/DDBJ whole genome shotgun (WGS) entry which is preliminary data.</text>
</comment>
<proteinExistence type="predicted"/>
<evidence type="ECO:0000313" key="1">
    <source>
        <dbReference type="EMBL" id="PVA08485.1"/>
    </source>
</evidence>
<evidence type="ECO:0000313" key="2">
    <source>
        <dbReference type="Proteomes" id="UP000244446"/>
    </source>
</evidence>
<keyword evidence="2" id="KW-1185">Reference proteome</keyword>